<accession>A0A4Y9YC35</accession>
<name>A0A4Y9YC35_9APHY</name>
<organism evidence="1 2">
    <name type="scientific">Rhodofomes roseus</name>
    <dbReference type="NCBI Taxonomy" id="34475"/>
    <lineage>
        <taxon>Eukaryota</taxon>
        <taxon>Fungi</taxon>
        <taxon>Dikarya</taxon>
        <taxon>Basidiomycota</taxon>
        <taxon>Agaricomycotina</taxon>
        <taxon>Agaricomycetes</taxon>
        <taxon>Polyporales</taxon>
        <taxon>Rhodofomes</taxon>
    </lineage>
</organism>
<dbReference type="Proteomes" id="UP000298390">
    <property type="component" value="Unassembled WGS sequence"/>
</dbReference>
<evidence type="ECO:0000313" key="2">
    <source>
        <dbReference type="Proteomes" id="UP000298390"/>
    </source>
</evidence>
<gene>
    <name evidence="1" type="ORF">EVJ58_g5970</name>
</gene>
<dbReference type="EMBL" id="SEKV01000318">
    <property type="protein sequence ID" value="TFY59147.1"/>
    <property type="molecule type" value="Genomic_DNA"/>
</dbReference>
<sequence length="109" mass="12553">MLTQGDIAVALVQKQVMIVQGARTHNLRERWLDVHIFSPFGDRLFLASNVASARILSTDILTIFPSDDAVHLPADGTLELHPKAFSEFVELRDRMQKKYEQLLREWFKC</sequence>
<comment type="caution">
    <text evidence="1">The sequence shown here is derived from an EMBL/GenBank/DDBJ whole genome shotgun (WGS) entry which is preliminary data.</text>
</comment>
<reference evidence="1 2" key="1">
    <citation type="submission" date="2019-01" db="EMBL/GenBank/DDBJ databases">
        <title>Genome sequencing of the rare red list fungi Fomitopsis rosea.</title>
        <authorList>
            <person name="Buettner E."/>
            <person name="Kellner H."/>
        </authorList>
    </citation>
    <scope>NUCLEOTIDE SEQUENCE [LARGE SCALE GENOMIC DNA]</scope>
    <source>
        <strain evidence="1 2">DSM 105464</strain>
    </source>
</reference>
<proteinExistence type="predicted"/>
<dbReference type="AlphaFoldDB" id="A0A4Y9YC35"/>
<evidence type="ECO:0000313" key="1">
    <source>
        <dbReference type="EMBL" id="TFY59147.1"/>
    </source>
</evidence>
<protein>
    <submittedName>
        <fullName evidence="1">Uncharacterized protein</fullName>
    </submittedName>
</protein>